<evidence type="ECO:0000256" key="4">
    <source>
        <dbReference type="PROSITE-ProRule" id="PRU00023"/>
    </source>
</evidence>
<dbReference type="PANTHER" id="PTHR14491:SF7">
    <property type="entry name" value="SOSONDOWAH, ISOFORM G"/>
    <property type="match status" value="1"/>
</dbReference>
<dbReference type="PROSITE" id="PS50088">
    <property type="entry name" value="ANK_REPEAT"/>
    <property type="match status" value="1"/>
</dbReference>
<accession>A0A6M2DHX4</accession>
<dbReference type="EMBL" id="GIIL01001768">
    <property type="protein sequence ID" value="NOV45494.1"/>
    <property type="molecule type" value="Transcribed_RNA"/>
</dbReference>
<feature type="region of interest" description="Disordered" evidence="5">
    <location>
        <begin position="227"/>
        <end position="253"/>
    </location>
</feature>
<keyword evidence="1" id="KW-0677">Repeat</keyword>
<organism evidence="7">
    <name type="scientific">Xenopsylla cheopis</name>
    <name type="common">Oriental rat flea</name>
    <name type="synonym">Pulex cheopis</name>
    <dbReference type="NCBI Taxonomy" id="163159"/>
    <lineage>
        <taxon>Eukaryota</taxon>
        <taxon>Metazoa</taxon>
        <taxon>Ecdysozoa</taxon>
        <taxon>Arthropoda</taxon>
        <taxon>Hexapoda</taxon>
        <taxon>Insecta</taxon>
        <taxon>Pterygota</taxon>
        <taxon>Neoptera</taxon>
        <taxon>Endopterygota</taxon>
        <taxon>Siphonaptera</taxon>
        <taxon>Pulicidae</taxon>
        <taxon>Xenopsyllinae</taxon>
        <taxon>Xenopsylla</taxon>
    </lineage>
</organism>
<dbReference type="Pfam" id="PF12796">
    <property type="entry name" value="Ank_2"/>
    <property type="match status" value="1"/>
</dbReference>
<dbReference type="SMART" id="SM00248">
    <property type="entry name" value="ANK"/>
    <property type="match status" value="2"/>
</dbReference>
<dbReference type="InterPro" id="IPR058889">
    <property type="entry name" value="WHD_SOWAHA-C"/>
</dbReference>
<dbReference type="Gene3D" id="1.25.40.20">
    <property type="entry name" value="Ankyrin repeat-containing domain"/>
    <property type="match status" value="1"/>
</dbReference>
<protein>
    <submittedName>
        <fullName evidence="7">Putative 26s proteasome regulatory complex subunit psmd10</fullName>
    </submittedName>
</protein>
<evidence type="ECO:0000256" key="1">
    <source>
        <dbReference type="ARBA" id="ARBA00022737"/>
    </source>
</evidence>
<reference evidence="7" key="1">
    <citation type="submission" date="2020-03" db="EMBL/GenBank/DDBJ databases">
        <title>Transcriptomic Profiling of the Digestive Tract of the Rat Flea, Xenopsylla cheopis, Following Blood Feeding and Infection with Yersinia pestis.</title>
        <authorList>
            <person name="Bland D.M."/>
            <person name="Martens C.A."/>
            <person name="Virtaneva K."/>
            <person name="Kanakabandi K."/>
            <person name="Long D."/>
            <person name="Rosenke R."/>
            <person name="Saturday G.A."/>
            <person name="Hoyt F.H."/>
            <person name="Bruno D.P."/>
            <person name="Ribeiro J.M.C."/>
            <person name="Hinnebusch J."/>
        </authorList>
    </citation>
    <scope>NUCLEOTIDE SEQUENCE</scope>
</reference>
<feature type="domain" description="SOWAHA-C winged helix-turn-helix" evidence="6">
    <location>
        <begin position="6"/>
        <end position="87"/>
    </location>
</feature>
<evidence type="ECO:0000256" key="3">
    <source>
        <dbReference type="ARBA" id="ARBA00038122"/>
    </source>
</evidence>
<feature type="compositionally biased region" description="Low complexity" evidence="5">
    <location>
        <begin position="75"/>
        <end position="103"/>
    </location>
</feature>
<sequence>MTAPLELSLDSMRLFFLEKGGKVTNHDLVNNFKSFLTNPQTRDQSRAKFKEYVNSIAMVKHENNVKYLVLKKENANSSNKNNTISKSHTNTKTPSSKPSKSVSDNILHSSIASTSNEHLRVPESNTVCVEAEINPDHKDVQENQNPGNFDNEVILRKSENNDFPAKVENADRRAFHFNVNDLSPQKSPSEVIEEDSVLFHSVREKMQKFNKMVESSDKLALKEHTPNKMKLKSEESCGAVGGTKRVDQDDDDKSSITLDVSKRDIWLVKAAQGDFQELCKLANENHYLPKVKDPATSYTALHWAAKMGNENIAKLLAGTYRVNVNARTNGGYTPLHIAAQFKKIAFFDFLIQVYGADQNIRDYSGKKPHQYLQHSDPHSFYQDTPQKLKTRKKQLDRDGFLRIGSLNVRVRRTTEAVVTHFLGPSTSKLQPYQYDSNEVYYDKQSKENVQVKQMDIVQDVDAITIMPEKCDEALTE</sequence>
<dbReference type="InterPro" id="IPR002110">
    <property type="entry name" value="Ankyrin_rpt"/>
</dbReference>
<dbReference type="GO" id="GO:0000502">
    <property type="term" value="C:proteasome complex"/>
    <property type="evidence" value="ECO:0007669"/>
    <property type="project" value="UniProtKB-KW"/>
</dbReference>
<dbReference type="Pfam" id="PF25877">
    <property type="entry name" value="WHD_SOWAH"/>
    <property type="match status" value="1"/>
</dbReference>
<dbReference type="AlphaFoldDB" id="A0A6M2DHX4"/>
<dbReference type="InterPro" id="IPR036770">
    <property type="entry name" value="Ankyrin_rpt-contain_sf"/>
</dbReference>
<proteinExistence type="inferred from homology"/>
<evidence type="ECO:0000313" key="7">
    <source>
        <dbReference type="EMBL" id="NOV45494.1"/>
    </source>
</evidence>
<evidence type="ECO:0000259" key="6">
    <source>
        <dbReference type="Pfam" id="PF25877"/>
    </source>
</evidence>
<evidence type="ECO:0000256" key="2">
    <source>
        <dbReference type="ARBA" id="ARBA00023043"/>
    </source>
</evidence>
<dbReference type="SUPFAM" id="SSF48403">
    <property type="entry name" value="Ankyrin repeat"/>
    <property type="match status" value="1"/>
</dbReference>
<comment type="similarity">
    <text evidence="3">Belongs to the SOWAH family.</text>
</comment>
<keyword evidence="7" id="KW-0647">Proteasome</keyword>
<dbReference type="PANTHER" id="PTHR14491">
    <property type="entry name" value="SOSONDOWAH, ISOFORM G"/>
    <property type="match status" value="1"/>
</dbReference>
<keyword evidence="2 4" id="KW-0040">ANK repeat</keyword>
<feature type="repeat" description="ANK" evidence="4">
    <location>
        <begin position="330"/>
        <end position="363"/>
    </location>
</feature>
<evidence type="ECO:0000256" key="5">
    <source>
        <dbReference type="SAM" id="MobiDB-lite"/>
    </source>
</evidence>
<name>A0A6M2DHX4_XENCH</name>
<feature type="region of interest" description="Disordered" evidence="5">
    <location>
        <begin position="73"/>
        <end position="103"/>
    </location>
</feature>